<evidence type="ECO:0000256" key="1">
    <source>
        <dbReference type="ARBA" id="ARBA00004245"/>
    </source>
</evidence>
<comment type="similarity">
    <text evidence="5">Belongs to the actin-binding proteins ADF family. Coactosin subfamily.</text>
</comment>
<dbReference type="SUPFAM" id="SSF55753">
    <property type="entry name" value="Actin depolymerizing proteins"/>
    <property type="match status" value="1"/>
</dbReference>
<dbReference type="RefSeq" id="XP_001580958.1">
    <property type="nucleotide sequence ID" value="XM_001580908.1"/>
</dbReference>
<dbReference type="InterPro" id="IPR002108">
    <property type="entry name" value="ADF-H"/>
</dbReference>
<reference evidence="7" key="2">
    <citation type="journal article" date="2007" name="Science">
        <title>Draft genome sequence of the sexually transmitted pathogen Trichomonas vaginalis.</title>
        <authorList>
            <person name="Carlton J.M."/>
            <person name="Hirt R.P."/>
            <person name="Silva J.C."/>
            <person name="Delcher A.L."/>
            <person name="Schatz M."/>
            <person name="Zhao Q."/>
            <person name="Wortman J.R."/>
            <person name="Bidwell S.L."/>
            <person name="Alsmark U.C.M."/>
            <person name="Besteiro S."/>
            <person name="Sicheritz-Ponten T."/>
            <person name="Noel C.J."/>
            <person name="Dacks J.B."/>
            <person name="Foster P.G."/>
            <person name="Simillion C."/>
            <person name="Van de Peer Y."/>
            <person name="Miranda-Saavedra D."/>
            <person name="Barton G.J."/>
            <person name="Westrop G.D."/>
            <person name="Mueller S."/>
            <person name="Dessi D."/>
            <person name="Fiori P.L."/>
            <person name="Ren Q."/>
            <person name="Paulsen I."/>
            <person name="Zhang H."/>
            <person name="Bastida-Corcuera F.D."/>
            <person name="Simoes-Barbosa A."/>
            <person name="Brown M.T."/>
            <person name="Hayes R.D."/>
            <person name="Mukherjee M."/>
            <person name="Okumura C.Y."/>
            <person name="Schneider R."/>
            <person name="Smith A.J."/>
            <person name="Vanacova S."/>
            <person name="Villalvazo M."/>
            <person name="Haas B.J."/>
            <person name="Pertea M."/>
            <person name="Feldblyum T.V."/>
            <person name="Utterback T.R."/>
            <person name="Shu C.L."/>
            <person name="Osoegawa K."/>
            <person name="de Jong P.J."/>
            <person name="Hrdy I."/>
            <person name="Horvathova L."/>
            <person name="Zubacova Z."/>
            <person name="Dolezal P."/>
            <person name="Malik S.B."/>
            <person name="Logsdon J.M. Jr."/>
            <person name="Henze K."/>
            <person name="Gupta A."/>
            <person name="Wang C.C."/>
            <person name="Dunne R.L."/>
            <person name="Upcroft J.A."/>
            <person name="Upcroft P."/>
            <person name="White O."/>
            <person name="Salzberg S.L."/>
            <person name="Tang P."/>
            <person name="Chiu C.-H."/>
            <person name="Lee Y.-S."/>
            <person name="Embley T.M."/>
            <person name="Coombs G.H."/>
            <person name="Mottram J.C."/>
            <person name="Tachezy J."/>
            <person name="Fraser-Liggett C.M."/>
            <person name="Johnson P.J."/>
        </authorList>
    </citation>
    <scope>NUCLEOTIDE SEQUENCE [LARGE SCALE GENOMIC DNA]</scope>
    <source>
        <strain evidence="7">G3</strain>
    </source>
</reference>
<evidence type="ECO:0000256" key="5">
    <source>
        <dbReference type="ARBA" id="ARBA00038052"/>
    </source>
</evidence>
<dbReference type="Pfam" id="PF00241">
    <property type="entry name" value="Cofilin_ADF"/>
    <property type="match status" value="1"/>
</dbReference>
<dbReference type="STRING" id="5722.A2DHY3"/>
<dbReference type="OMA" id="WIGPNCK"/>
<feature type="domain" description="ADF-H" evidence="6">
    <location>
        <begin position="1"/>
        <end position="133"/>
    </location>
</feature>
<dbReference type="PROSITE" id="PS51263">
    <property type="entry name" value="ADF_H"/>
    <property type="match status" value="1"/>
</dbReference>
<dbReference type="SMART" id="SM00102">
    <property type="entry name" value="ADF"/>
    <property type="match status" value="1"/>
</dbReference>
<dbReference type="CDD" id="cd11282">
    <property type="entry name" value="ADF_coactosin_like"/>
    <property type="match status" value="1"/>
</dbReference>
<dbReference type="KEGG" id="tva:5465502"/>
<comment type="subcellular location">
    <subcellularLocation>
        <location evidence="1">Cytoplasm</location>
        <location evidence="1">Cytoskeleton</location>
    </subcellularLocation>
</comment>
<dbReference type="InterPro" id="IPR029006">
    <property type="entry name" value="ADF-H/Gelsolin-like_dom_sf"/>
</dbReference>
<dbReference type="PANTHER" id="PTHR10829:SF25">
    <property type="entry name" value="DREBRIN-LIKE PROTEIN"/>
    <property type="match status" value="1"/>
</dbReference>
<dbReference type="Proteomes" id="UP000001542">
    <property type="component" value="Unassembled WGS sequence"/>
</dbReference>
<evidence type="ECO:0000259" key="6">
    <source>
        <dbReference type="PROSITE" id="PS51263"/>
    </source>
</evidence>
<name>A2DHY3_TRIV3</name>
<dbReference type="GO" id="GO:0030833">
    <property type="term" value="P:regulation of actin filament polymerization"/>
    <property type="evidence" value="ECO:0000318"/>
    <property type="project" value="GO_Central"/>
</dbReference>
<dbReference type="SMR" id="A2DHY3"/>
<dbReference type="VEuPathDB" id="TrichDB:TVAG_402260"/>
<accession>A2DHY3</accession>
<dbReference type="OrthoDB" id="20822at2759"/>
<dbReference type="InParanoid" id="A2DHY3"/>
<keyword evidence="3" id="KW-0009">Actin-binding</keyword>
<keyword evidence="2" id="KW-0963">Cytoplasm</keyword>
<evidence type="ECO:0000256" key="3">
    <source>
        <dbReference type="ARBA" id="ARBA00023203"/>
    </source>
</evidence>
<organism evidence="7 8">
    <name type="scientific">Trichomonas vaginalis (strain ATCC PRA-98 / G3)</name>
    <dbReference type="NCBI Taxonomy" id="412133"/>
    <lineage>
        <taxon>Eukaryota</taxon>
        <taxon>Metamonada</taxon>
        <taxon>Parabasalia</taxon>
        <taxon>Trichomonadida</taxon>
        <taxon>Trichomonadidae</taxon>
        <taxon>Trichomonas</taxon>
    </lineage>
</organism>
<protein>
    <submittedName>
        <fullName evidence="7">Cofilin/tropomyosin-type actin-binding protein</fullName>
    </submittedName>
</protein>
<evidence type="ECO:0000313" key="7">
    <source>
        <dbReference type="EMBL" id="EAY19972.1"/>
    </source>
</evidence>
<evidence type="ECO:0000256" key="4">
    <source>
        <dbReference type="ARBA" id="ARBA00023212"/>
    </source>
</evidence>
<dbReference type="VEuPathDB" id="TrichDB:TVAGG3_0271800"/>
<proteinExistence type="inferred from homology"/>
<dbReference type="PANTHER" id="PTHR10829">
    <property type="entry name" value="CORTACTIN AND DREBRIN"/>
    <property type="match status" value="1"/>
</dbReference>
<dbReference type="AlphaFoldDB" id="A2DHY3"/>
<dbReference type="Gene3D" id="3.40.20.10">
    <property type="entry name" value="Severin"/>
    <property type="match status" value="1"/>
</dbReference>
<dbReference type="GO" id="GO:0051015">
    <property type="term" value="F:actin filament binding"/>
    <property type="evidence" value="ECO:0000318"/>
    <property type="project" value="GO_Central"/>
</dbReference>
<keyword evidence="4" id="KW-0206">Cytoskeleton</keyword>
<dbReference type="FunFam" id="3.40.20.10:FF:000018">
    <property type="entry name" value="Coactosin-like 1"/>
    <property type="match status" value="1"/>
</dbReference>
<gene>
    <name evidence="7" type="ORF">TVAG_402260</name>
</gene>
<reference evidence="7" key="1">
    <citation type="submission" date="2006-10" db="EMBL/GenBank/DDBJ databases">
        <authorList>
            <person name="Amadeo P."/>
            <person name="Zhao Q."/>
            <person name="Wortman J."/>
            <person name="Fraser-Liggett C."/>
            <person name="Carlton J."/>
        </authorList>
    </citation>
    <scope>NUCLEOTIDE SEQUENCE</scope>
    <source>
        <strain evidence="7">G3</strain>
    </source>
</reference>
<dbReference type="EMBL" id="DS113202">
    <property type="protein sequence ID" value="EAY19972.1"/>
    <property type="molecule type" value="Genomic_DNA"/>
</dbReference>
<sequence length="142" mass="15975">MADCSDPAIREAYEEVRKDNVDTNWLLCTYAEGSDKVFALVGKGTGGLDELKEHLNEKFRGFGYLRCTTGDELSVRSKFVFITYCGEKVRLIHRTKLTVHKADILRVIQQVSISVDASTPDELNMEDINARLFKAGGAHYNQ</sequence>
<evidence type="ECO:0000256" key="2">
    <source>
        <dbReference type="ARBA" id="ARBA00022490"/>
    </source>
</evidence>
<dbReference type="eggNOG" id="KOG3655">
    <property type="taxonomic scope" value="Eukaryota"/>
</dbReference>
<keyword evidence="8" id="KW-1185">Reference proteome</keyword>
<evidence type="ECO:0000313" key="8">
    <source>
        <dbReference type="Proteomes" id="UP000001542"/>
    </source>
</evidence>
<dbReference type="GO" id="GO:0030864">
    <property type="term" value="C:cortical actin cytoskeleton"/>
    <property type="evidence" value="ECO:0000318"/>
    <property type="project" value="GO_Central"/>
</dbReference>